<accession>A0AA40VSW2</accession>
<comment type="caution">
    <text evidence="1">The sequence shown here is derived from an EMBL/GenBank/DDBJ whole genome shotgun (WGS) entry which is preliminary data.</text>
</comment>
<keyword evidence="2" id="KW-1185">Reference proteome</keyword>
<dbReference type="AlphaFoldDB" id="A0AA40VSW2"/>
<dbReference type="Proteomes" id="UP001165986">
    <property type="component" value="Unassembled WGS sequence"/>
</dbReference>
<sequence length="81" mass="9050">MNLMNAILLTLINTAACLALPRLLTIVLAPKPKSAELSPKRLKLHRARVELTNFPYCTVYTLTGSQFCKFSPHFCDKCSPN</sequence>
<evidence type="ECO:0000313" key="2">
    <source>
        <dbReference type="Proteomes" id="UP001165986"/>
    </source>
</evidence>
<proteinExistence type="predicted"/>
<organism evidence="1 2">
    <name type="scientific">Komarekiella delphini-convector SJRDD-AB1</name>
    <dbReference type="NCBI Taxonomy" id="2593771"/>
    <lineage>
        <taxon>Bacteria</taxon>
        <taxon>Bacillati</taxon>
        <taxon>Cyanobacteriota</taxon>
        <taxon>Cyanophyceae</taxon>
        <taxon>Nostocales</taxon>
        <taxon>Nostocaceae</taxon>
        <taxon>Komarekiella</taxon>
        <taxon>Komarekiella delphini-convector</taxon>
    </lineage>
</organism>
<reference evidence="1" key="1">
    <citation type="submission" date="2019-07" db="EMBL/GenBank/DDBJ databases">
        <title>Toxilogical consequences of a new and cryptic species of cyanobacteria (Komarekiella delphini-convector) recovered from the epidermis of a bottlenose dolphin and 1500 ft. in the air.</title>
        <authorList>
            <person name="Brown A.O."/>
            <person name="Dvorak P."/>
            <person name="Villanueva C.D."/>
            <person name="Foss A.J."/>
            <person name="Garvey A.D."/>
            <person name="Gibson Q.A."/>
            <person name="Johansen J.R."/>
            <person name="Casamatta D.A."/>
        </authorList>
    </citation>
    <scope>NUCLEOTIDE SEQUENCE</scope>
    <source>
        <strain evidence="1">SJRDD-AB1</strain>
    </source>
</reference>
<dbReference type="EMBL" id="VJXY01000028">
    <property type="protein sequence ID" value="MBD6618584.1"/>
    <property type="molecule type" value="Genomic_DNA"/>
</dbReference>
<name>A0AA40VSW2_9NOST</name>
<protein>
    <submittedName>
        <fullName evidence="1">Uncharacterized protein</fullName>
    </submittedName>
</protein>
<evidence type="ECO:0000313" key="1">
    <source>
        <dbReference type="EMBL" id="MBD6618584.1"/>
    </source>
</evidence>
<gene>
    <name evidence="1" type="ORF">FNW02_22830</name>
</gene>